<comment type="caution">
    <text evidence="10">The sequence shown here is derived from an EMBL/GenBank/DDBJ whole genome shotgun (WGS) entry which is preliminary data.</text>
</comment>
<organism evidence="10 11">
    <name type="scientific">Candidatus Roizmanbacteria bacterium RIFOXYD1_FULL_38_12</name>
    <dbReference type="NCBI Taxonomy" id="1802093"/>
    <lineage>
        <taxon>Bacteria</taxon>
        <taxon>Candidatus Roizmaniibacteriota</taxon>
    </lineage>
</organism>
<dbReference type="AlphaFoldDB" id="A0A1F7KZB6"/>
<dbReference type="GO" id="GO:0016763">
    <property type="term" value="F:pentosyltransferase activity"/>
    <property type="evidence" value="ECO:0007669"/>
    <property type="project" value="TreeGrafter"/>
</dbReference>
<evidence type="ECO:0000313" key="10">
    <source>
        <dbReference type="EMBL" id="OGK73232.1"/>
    </source>
</evidence>
<evidence type="ECO:0000256" key="2">
    <source>
        <dbReference type="ARBA" id="ARBA00022475"/>
    </source>
</evidence>
<dbReference type="Proteomes" id="UP000177050">
    <property type="component" value="Unassembled WGS sequence"/>
</dbReference>
<feature type="transmembrane region" description="Helical" evidence="8">
    <location>
        <begin position="354"/>
        <end position="374"/>
    </location>
</feature>
<gene>
    <name evidence="10" type="ORF">A3K52_00285</name>
</gene>
<dbReference type="Pfam" id="PF13231">
    <property type="entry name" value="PMT_2"/>
    <property type="match status" value="1"/>
</dbReference>
<dbReference type="GO" id="GO:0009103">
    <property type="term" value="P:lipopolysaccharide biosynthetic process"/>
    <property type="evidence" value="ECO:0007669"/>
    <property type="project" value="UniProtKB-ARBA"/>
</dbReference>
<keyword evidence="6 8" id="KW-1133">Transmembrane helix</keyword>
<feature type="transmembrane region" description="Helical" evidence="8">
    <location>
        <begin position="20"/>
        <end position="36"/>
    </location>
</feature>
<evidence type="ECO:0000256" key="7">
    <source>
        <dbReference type="ARBA" id="ARBA00023136"/>
    </source>
</evidence>
<keyword evidence="4" id="KW-0808">Transferase</keyword>
<accession>A0A1F7KZB6</accession>
<evidence type="ECO:0000259" key="9">
    <source>
        <dbReference type="Pfam" id="PF13231"/>
    </source>
</evidence>
<evidence type="ECO:0000256" key="4">
    <source>
        <dbReference type="ARBA" id="ARBA00022679"/>
    </source>
</evidence>
<sequence length="504" mass="58514">MFDIYTIFSSVKKHFSKKDFFIVLCLIILYFITRLVNLEQLPIFNDEGIYIHWAKIAWHDASWRFISLTDGKQPLQTWGTIPFLKLFPNNALFAGRLFSVSTGLFALAGMFTLLYYVFGKKAAHIGSLLYVFVPYFLFYDRIALVDSGVNAFFIWFLFFSILLAKNQRLDVSLLFGLFGGMGLLAKSSSRLFMGLSTLGPILFWEKNTKRFLIKLVNFLFLFALSACIAFAIYNIQRLSPFLHFVEEKNKTFVMTFDEWMKNPLAVFISNIKTIPYYVFSELGWVIVPFGFLGLFKLFQKNKRYFFYICAWILIPYIGISFLTRVLFPRYIIFFGSLFVILAAYFLSQIKNNRVVLLSLTFIIASTLVFDYFMWFNYKGIIFPPIDRGQYVIGETVGYGAKEIVAFAREQTKEKPVVILAEGNFGMSGDILDTFLRPDDTISIVGYWPLGEKELINHQKEIGERKVYVVLAHQLTYPTNWPVKLIKSYYKPNRDSVIHLLELTK</sequence>
<protein>
    <recommendedName>
        <fullName evidence="9">Glycosyltransferase RgtA/B/C/D-like domain-containing protein</fullName>
    </recommendedName>
</protein>
<dbReference type="PANTHER" id="PTHR33908:SF11">
    <property type="entry name" value="MEMBRANE PROTEIN"/>
    <property type="match status" value="1"/>
</dbReference>
<keyword evidence="7 8" id="KW-0472">Membrane</keyword>
<feature type="transmembrane region" description="Helical" evidence="8">
    <location>
        <begin position="93"/>
        <end position="118"/>
    </location>
</feature>
<dbReference type="GO" id="GO:0005886">
    <property type="term" value="C:plasma membrane"/>
    <property type="evidence" value="ECO:0007669"/>
    <property type="project" value="UniProtKB-SubCell"/>
</dbReference>
<evidence type="ECO:0000256" key="8">
    <source>
        <dbReference type="SAM" id="Phobius"/>
    </source>
</evidence>
<dbReference type="InterPro" id="IPR050297">
    <property type="entry name" value="LipidA_mod_glycosyltrf_83"/>
</dbReference>
<evidence type="ECO:0000313" key="11">
    <source>
        <dbReference type="Proteomes" id="UP000177050"/>
    </source>
</evidence>
<dbReference type="PANTHER" id="PTHR33908">
    <property type="entry name" value="MANNOSYLTRANSFERASE YKCB-RELATED"/>
    <property type="match status" value="1"/>
</dbReference>
<feature type="transmembrane region" description="Helical" evidence="8">
    <location>
        <begin position="138"/>
        <end position="163"/>
    </location>
</feature>
<keyword evidence="5 8" id="KW-0812">Transmembrane</keyword>
<evidence type="ECO:0000256" key="5">
    <source>
        <dbReference type="ARBA" id="ARBA00022692"/>
    </source>
</evidence>
<evidence type="ECO:0000256" key="3">
    <source>
        <dbReference type="ARBA" id="ARBA00022676"/>
    </source>
</evidence>
<proteinExistence type="predicted"/>
<feature type="transmembrane region" description="Helical" evidence="8">
    <location>
        <begin position="329"/>
        <end position="347"/>
    </location>
</feature>
<dbReference type="EMBL" id="MGBR01000001">
    <property type="protein sequence ID" value="OGK73232.1"/>
    <property type="molecule type" value="Genomic_DNA"/>
</dbReference>
<feature type="transmembrane region" description="Helical" evidence="8">
    <location>
        <begin position="304"/>
        <end position="323"/>
    </location>
</feature>
<feature type="domain" description="Glycosyltransferase RgtA/B/C/D-like" evidence="9">
    <location>
        <begin position="74"/>
        <end position="229"/>
    </location>
</feature>
<reference evidence="10 11" key="1">
    <citation type="journal article" date="2016" name="Nat. Commun.">
        <title>Thousands of microbial genomes shed light on interconnected biogeochemical processes in an aquifer system.</title>
        <authorList>
            <person name="Anantharaman K."/>
            <person name="Brown C.T."/>
            <person name="Hug L.A."/>
            <person name="Sharon I."/>
            <person name="Castelle C.J."/>
            <person name="Probst A.J."/>
            <person name="Thomas B.C."/>
            <person name="Singh A."/>
            <person name="Wilkins M.J."/>
            <person name="Karaoz U."/>
            <person name="Brodie E.L."/>
            <person name="Williams K.H."/>
            <person name="Hubbard S.S."/>
            <person name="Banfield J.F."/>
        </authorList>
    </citation>
    <scope>NUCLEOTIDE SEQUENCE [LARGE SCALE GENOMIC DNA]</scope>
</reference>
<evidence type="ECO:0000256" key="1">
    <source>
        <dbReference type="ARBA" id="ARBA00004651"/>
    </source>
</evidence>
<comment type="subcellular location">
    <subcellularLocation>
        <location evidence="1">Cell membrane</location>
        <topology evidence="1">Multi-pass membrane protein</topology>
    </subcellularLocation>
</comment>
<keyword evidence="2" id="KW-1003">Cell membrane</keyword>
<keyword evidence="3" id="KW-0328">Glycosyltransferase</keyword>
<feature type="transmembrane region" description="Helical" evidence="8">
    <location>
        <begin position="215"/>
        <end position="235"/>
    </location>
</feature>
<evidence type="ECO:0000256" key="6">
    <source>
        <dbReference type="ARBA" id="ARBA00022989"/>
    </source>
</evidence>
<dbReference type="InterPro" id="IPR038731">
    <property type="entry name" value="RgtA/B/C-like"/>
</dbReference>
<name>A0A1F7KZB6_9BACT</name>
<feature type="transmembrane region" description="Helical" evidence="8">
    <location>
        <begin position="274"/>
        <end position="295"/>
    </location>
</feature>